<proteinExistence type="predicted"/>
<gene>
    <name evidence="3" type="ORF">ACFQZU_03135</name>
</gene>
<dbReference type="Pfam" id="PF13581">
    <property type="entry name" value="HATPase_c_2"/>
    <property type="match status" value="1"/>
</dbReference>
<evidence type="ECO:0000256" key="1">
    <source>
        <dbReference type="ARBA" id="ARBA00022527"/>
    </source>
</evidence>
<accession>A0ABW3BAF4</accession>
<dbReference type="PANTHER" id="PTHR35526">
    <property type="entry name" value="ANTI-SIGMA-F FACTOR RSBW-RELATED"/>
    <property type="match status" value="1"/>
</dbReference>
<dbReference type="CDD" id="cd16936">
    <property type="entry name" value="HATPase_RsbW-like"/>
    <property type="match status" value="1"/>
</dbReference>
<name>A0ABW3BAF4_9ACTN</name>
<dbReference type="Proteomes" id="UP001596956">
    <property type="component" value="Unassembled WGS sequence"/>
</dbReference>
<feature type="domain" description="Histidine kinase/HSP90-like ATPase" evidence="2">
    <location>
        <begin position="14"/>
        <end position="120"/>
    </location>
</feature>
<protein>
    <submittedName>
        <fullName evidence="3">ATP-binding protein</fullName>
    </submittedName>
</protein>
<keyword evidence="1" id="KW-0723">Serine/threonine-protein kinase</keyword>
<dbReference type="InterPro" id="IPR003594">
    <property type="entry name" value="HATPase_dom"/>
</dbReference>
<dbReference type="InterPro" id="IPR036890">
    <property type="entry name" value="HATPase_C_sf"/>
</dbReference>
<keyword evidence="1" id="KW-0418">Kinase</keyword>
<comment type="caution">
    <text evidence="3">The sequence shown here is derived from an EMBL/GenBank/DDBJ whole genome shotgun (WGS) entry which is preliminary data.</text>
</comment>
<evidence type="ECO:0000313" key="4">
    <source>
        <dbReference type="Proteomes" id="UP001596956"/>
    </source>
</evidence>
<keyword evidence="4" id="KW-1185">Reference proteome</keyword>
<evidence type="ECO:0000259" key="2">
    <source>
        <dbReference type="Pfam" id="PF13581"/>
    </source>
</evidence>
<keyword evidence="1" id="KW-0808">Transferase</keyword>
<keyword evidence="3" id="KW-0067">ATP-binding</keyword>
<dbReference type="InterPro" id="IPR050267">
    <property type="entry name" value="Anti-sigma-factor_SerPK"/>
</dbReference>
<dbReference type="SUPFAM" id="SSF55874">
    <property type="entry name" value="ATPase domain of HSP90 chaperone/DNA topoisomerase II/histidine kinase"/>
    <property type="match status" value="1"/>
</dbReference>
<dbReference type="PANTHER" id="PTHR35526:SF3">
    <property type="entry name" value="ANTI-SIGMA-F FACTOR RSBW"/>
    <property type="match status" value="1"/>
</dbReference>
<dbReference type="GO" id="GO:0005524">
    <property type="term" value="F:ATP binding"/>
    <property type="evidence" value="ECO:0007669"/>
    <property type="project" value="UniProtKB-KW"/>
</dbReference>
<dbReference type="EMBL" id="JBHTHR010000040">
    <property type="protein sequence ID" value="MFD0800312.1"/>
    <property type="molecule type" value="Genomic_DNA"/>
</dbReference>
<reference evidence="4" key="1">
    <citation type="journal article" date="2019" name="Int. J. Syst. Evol. Microbiol.">
        <title>The Global Catalogue of Microorganisms (GCM) 10K type strain sequencing project: providing services to taxonomists for standard genome sequencing and annotation.</title>
        <authorList>
            <consortium name="The Broad Institute Genomics Platform"/>
            <consortium name="The Broad Institute Genome Sequencing Center for Infectious Disease"/>
            <person name="Wu L."/>
            <person name="Ma J."/>
        </authorList>
    </citation>
    <scope>NUCLEOTIDE SEQUENCE [LARGE SCALE GENOMIC DNA]</scope>
    <source>
        <strain evidence="4">CCUG 63369</strain>
    </source>
</reference>
<dbReference type="Gene3D" id="3.30.565.10">
    <property type="entry name" value="Histidine kinase-like ATPase, C-terminal domain"/>
    <property type="match status" value="1"/>
</dbReference>
<sequence>MDVTFSIALPRQAYTVAVVRDFLGEALRSTGVCAECRFPVLLAASEACANAVDHGAPSSGYRVTVRVHADTCVLEVAHKGPGFDPAHVPLPDIEAESGRGILLMRQVMEDVSVSSDPDGTARLHLAKRFTQCRPDSPEHGERSRLEPVLR</sequence>
<evidence type="ECO:0000313" key="3">
    <source>
        <dbReference type="EMBL" id="MFD0800312.1"/>
    </source>
</evidence>
<keyword evidence="3" id="KW-0547">Nucleotide-binding</keyword>
<organism evidence="3 4">
    <name type="scientific">Streptomonospora algeriensis</name>
    <dbReference type="NCBI Taxonomy" id="995084"/>
    <lineage>
        <taxon>Bacteria</taxon>
        <taxon>Bacillati</taxon>
        <taxon>Actinomycetota</taxon>
        <taxon>Actinomycetes</taxon>
        <taxon>Streptosporangiales</taxon>
        <taxon>Nocardiopsidaceae</taxon>
        <taxon>Streptomonospora</taxon>
    </lineage>
</organism>